<feature type="region of interest" description="Disordered" evidence="2">
    <location>
        <begin position="131"/>
        <end position="152"/>
    </location>
</feature>
<evidence type="ECO:0000313" key="5">
    <source>
        <dbReference type="RefSeq" id="XP_002137462.1"/>
    </source>
</evidence>
<dbReference type="InParanoid" id="A0A6I8V2K8"/>
<dbReference type="GeneID" id="6897307"/>
<comment type="subcellular location">
    <subcellularLocation>
        <location evidence="1">Nucleus</location>
    </subcellularLocation>
</comment>
<evidence type="ECO:0000256" key="2">
    <source>
        <dbReference type="SAM" id="MobiDB-lite"/>
    </source>
</evidence>
<evidence type="ECO:0000259" key="3">
    <source>
        <dbReference type="PROSITE" id="PS51031"/>
    </source>
</evidence>
<name>A0A6I8V2K8_DROPS</name>
<dbReference type="RefSeq" id="XP_002137462.1">
    <property type="nucleotide sequence ID" value="XM_002137426.3"/>
</dbReference>
<keyword evidence="1" id="KW-0539">Nucleus</keyword>
<gene>
    <name evidence="5" type="primary">LOC6897307</name>
</gene>
<dbReference type="Pfam" id="PF02944">
    <property type="entry name" value="BESS"/>
    <property type="match status" value="1"/>
</dbReference>
<protein>
    <submittedName>
        <fullName evidence="5">Protein suppressor of variegation 3-7</fullName>
    </submittedName>
</protein>
<keyword evidence="4" id="KW-1185">Reference proteome</keyword>
<dbReference type="Proteomes" id="UP000001819">
    <property type="component" value="Chromosome 2"/>
</dbReference>
<reference evidence="4" key="1">
    <citation type="submission" date="2024-06" db="UniProtKB">
        <authorList>
            <consortium name="RefSeq"/>
        </authorList>
    </citation>
    <scope>NUCLEOTIDE SEQUENCE [LARGE SCALE GENOMIC DNA]</scope>
    <source>
        <strain evidence="4">MV2-25</strain>
    </source>
</reference>
<evidence type="ECO:0000313" key="4">
    <source>
        <dbReference type="Proteomes" id="UP000001819"/>
    </source>
</evidence>
<dbReference type="GO" id="GO:0005634">
    <property type="term" value="C:nucleus"/>
    <property type="evidence" value="ECO:0007669"/>
    <property type="project" value="UniProtKB-SubCell"/>
</dbReference>
<dbReference type="OMA" id="FCRACHC"/>
<evidence type="ECO:0000256" key="1">
    <source>
        <dbReference type="PROSITE-ProRule" id="PRU00371"/>
    </source>
</evidence>
<reference evidence="5" key="2">
    <citation type="submission" date="2025-08" db="UniProtKB">
        <authorList>
            <consortium name="RefSeq"/>
        </authorList>
    </citation>
    <scope>IDENTIFICATION</scope>
    <source>
        <strain evidence="5">MV-25-SWS-2005</strain>
        <tissue evidence="5">Whole body</tissue>
    </source>
</reference>
<dbReference type="PROSITE" id="PS51031">
    <property type="entry name" value="BESS"/>
    <property type="match status" value="1"/>
</dbReference>
<sequence length="357" mass="39870">MSFSENTSVLEWKEGRVKLVRKIKQSVKQENDKKVGGAGAGKPKYNQRFCEKWLNLFEPWLKRSDDDPNKPFCRACHCRLDCNRCHLVRHERTTKHKRNLEALITKGEGAIRNELTVRQERSKYFQKRPMQVLKQASPAKSDVNEPDPLEAVSPEPIATTVHVITTEIDALPSGIDHASHSITCPVPKQEILSESEANNKPNVESHSGILQEANALGNDSAMTTKRTTGSSASNQEGLKLLMQIHQDKNELMESFRELMGSSQSTHPPPPKEKNHVDLFFESVSSSVKALSPKLMAEAKMRVSQLICELELRGLNDNSTNGDVIEMPLETPPASLYLLRQSSSGCALVQQPHFDGLS</sequence>
<dbReference type="InterPro" id="IPR004210">
    <property type="entry name" value="BESS_motif"/>
</dbReference>
<dbReference type="AlphaFoldDB" id="A0A6I8V2K8"/>
<organism evidence="4 5">
    <name type="scientific">Drosophila pseudoobscura pseudoobscura</name>
    <name type="common">Fruit fly</name>
    <dbReference type="NCBI Taxonomy" id="46245"/>
    <lineage>
        <taxon>Eukaryota</taxon>
        <taxon>Metazoa</taxon>
        <taxon>Ecdysozoa</taxon>
        <taxon>Arthropoda</taxon>
        <taxon>Hexapoda</taxon>
        <taxon>Insecta</taxon>
        <taxon>Pterygota</taxon>
        <taxon>Neoptera</taxon>
        <taxon>Endopterygota</taxon>
        <taxon>Diptera</taxon>
        <taxon>Brachycera</taxon>
        <taxon>Muscomorpha</taxon>
        <taxon>Ephydroidea</taxon>
        <taxon>Drosophilidae</taxon>
        <taxon>Drosophila</taxon>
        <taxon>Sophophora</taxon>
    </lineage>
</organism>
<dbReference type="GO" id="GO:0003677">
    <property type="term" value="F:DNA binding"/>
    <property type="evidence" value="ECO:0007669"/>
    <property type="project" value="InterPro"/>
</dbReference>
<feature type="domain" description="BESS" evidence="3">
    <location>
        <begin position="273"/>
        <end position="312"/>
    </location>
</feature>
<dbReference type="KEGG" id="dpo:6897307"/>
<dbReference type="Bgee" id="FBgn0247909">
    <property type="expression patterns" value="Expressed in female reproductive system and 2 other cell types or tissues"/>
</dbReference>
<proteinExistence type="predicted"/>
<accession>A0A6I8V2K8</accession>